<name>A0A7J6AZQ0_AMEME</name>
<evidence type="ECO:0000313" key="12">
    <source>
        <dbReference type="EMBL" id="KAF4087589.1"/>
    </source>
</evidence>
<dbReference type="InterPro" id="IPR000355">
    <property type="entry name" value="Chemokine_rcpt"/>
</dbReference>
<evidence type="ECO:0000259" key="11">
    <source>
        <dbReference type="PROSITE" id="PS50262"/>
    </source>
</evidence>
<gene>
    <name evidence="12" type="ORF">AMELA_G00072370</name>
</gene>
<keyword evidence="5 9" id="KW-0297">G-protein coupled receptor</keyword>
<feature type="transmembrane region" description="Helical" evidence="10">
    <location>
        <begin position="151"/>
        <end position="176"/>
    </location>
</feature>
<dbReference type="GO" id="GO:0019722">
    <property type="term" value="P:calcium-mediated signaling"/>
    <property type="evidence" value="ECO:0007669"/>
    <property type="project" value="TreeGrafter"/>
</dbReference>
<dbReference type="PANTHER" id="PTHR10489">
    <property type="entry name" value="CELL ADHESION MOLECULE"/>
    <property type="match status" value="1"/>
</dbReference>
<dbReference type="PROSITE" id="PS00237">
    <property type="entry name" value="G_PROTEIN_RECEP_F1_1"/>
    <property type="match status" value="1"/>
</dbReference>
<feature type="domain" description="G-protein coupled receptors family 1 profile" evidence="11">
    <location>
        <begin position="57"/>
        <end position="307"/>
    </location>
</feature>
<evidence type="ECO:0000256" key="7">
    <source>
        <dbReference type="ARBA" id="ARBA00023170"/>
    </source>
</evidence>
<feature type="transmembrane region" description="Helical" evidence="10">
    <location>
        <begin position="244"/>
        <end position="261"/>
    </location>
</feature>
<accession>A0A7J6AZQ0</accession>
<organism evidence="12 13">
    <name type="scientific">Ameiurus melas</name>
    <name type="common">Black bullhead</name>
    <name type="synonym">Silurus melas</name>
    <dbReference type="NCBI Taxonomy" id="219545"/>
    <lineage>
        <taxon>Eukaryota</taxon>
        <taxon>Metazoa</taxon>
        <taxon>Chordata</taxon>
        <taxon>Craniata</taxon>
        <taxon>Vertebrata</taxon>
        <taxon>Euteleostomi</taxon>
        <taxon>Actinopterygii</taxon>
        <taxon>Neopterygii</taxon>
        <taxon>Teleostei</taxon>
        <taxon>Ostariophysi</taxon>
        <taxon>Siluriformes</taxon>
        <taxon>Ictaluridae</taxon>
        <taxon>Ameiurus</taxon>
    </lineage>
</organism>
<evidence type="ECO:0000256" key="8">
    <source>
        <dbReference type="ARBA" id="ARBA00023224"/>
    </source>
</evidence>
<dbReference type="AlphaFoldDB" id="A0A7J6AZQ0"/>
<feature type="transmembrane region" description="Helical" evidence="10">
    <location>
        <begin position="120"/>
        <end position="139"/>
    </location>
</feature>
<proteinExistence type="inferred from homology"/>
<dbReference type="PROSITE" id="PS50262">
    <property type="entry name" value="G_PROTEIN_RECEP_F1_2"/>
    <property type="match status" value="1"/>
</dbReference>
<evidence type="ECO:0000256" key="2">
    <source>
        <dbReference type="ARBA" id="ARBA00022475"/>
    </source>
</evidence>
<evidence type="ECO:0000256" key="5">
    <source>
        <dbReference type="ARBA" id="ARBA00023040"/>
    </source>
</evidence>
<evidence type="ECO:0000256" key="6">
    <source>
        <dbReference type="ARBA" id="ARBA00023136"/>
    </source>
</evidence>
<keyword evidence="8 9" id="KW-0807">Transducer</keyword>
<reference evidence="12 13" key="1">
    <citation type="submission" date="2020-02" db="EMBL/GenBank/DDBJ databases">
        <title>A chromosome-scale genome assembly of the black bullhead catfish (Ameiurus melas).</title>
        <authorList>
            <person name="Wen M."/>
            <person name="Zham M."/>
            <person name="Cabau C."/>
            <person name="Klopp C."/>
            <person name="Donnadieu C."/>
            <person name="Roques C."/>
            <person name="Bouchez O."/>
            <person name="Lampietro C."/>
            <person name="Jouanno E."/>
            <person name="Herpin A."/>
            <person name="Louis A."/>
            <person name="Berthelot C."/>
            <person name="Parey E."/>
            <person name="Roest-Crollius H."/>
            <person name="Braasch I."/>
            <person name="Postlethwait J."/>
            <person name="Robinson-Rechavi M."/>
            <person name="Echchiki A."/>
            <person name="Begum T."/>
            <person name="Montfort J."/>
            <person name="Schartl M."/>
            <person name="Bobe J."/>
            <person name="Guiguen Y."/>
        </authorList>
    </citation>
    <scope>NUCLEOTIDE SEQUENCE [LARGE SCALE GENOMIC DNA]</scope>
    <source>
        <strain evidence="12">M_S1</strain>
        <tissue evidence="12">Blood</tissue>
    </source>
</reference>
<dbReference type="InterPro" id="IPR017452">
    <property type="entry name" value="GPCR_Rhodpsn_7TM"/>
</dbReference>
<dbReference type="SUPFAM" id="SSF81321">
    <property type="entry name" value="Family A G protein-coupled receptor-like"/>
    <property type="match status" value="1"/>
</dbReference>
<dbReference type="InterPro" id="IPR050119">
    <property type="entry name" value="CCR1-9-like"/>
</dbReference>
<dbReference type="PRINTS" id="PR00657">
    <property type="entry name" value="CCCHEMOKINER"/>
</dbReference>
<sequence>MEQTGTTERMATMETTMNFNSTYYYDYPSELCAQESALNLTFMVTIFYLVFALGLLGNGTILWMLLKIMRVKTMTDVCLLNLAISDLITVLSLPSWALYFQKNLLNSNAMCKLMVGTYQLGFYSGILFVMLMSVDRYMAIVHAVASLGARTLRYAITASLVIWTISFCAALPGALFHNMIIDMDNNTQCDWDVKDGSVKTWKLFLNFSQNTVGLFISLPVTIYCYVRILLVLRRTKNSKRGRAMKLIFAIVAVFVVFWVPYNVAVFLKTLQDLEIGDTCKSSQQVSTALNVTETIALTHCCVNPVIYAFVGEKFRKCLGREFSKWLLCAKFYKPASTYSKTSENETSNTPV</sequence>
<feature type="transmembrane region" description="Helical" evidence="10">
    <location>
        <begin position="78"/>
        <end position="100"/>
    </location>
</feature>
<feature type="transmembrane region" description="Helical" evidence="10">
    <location>
        <begin position="46"/>
        <end position="66"/>
    </location>
</feature>
<dbReference type="InterPro" id="IPR000276">
    <property type="entry name" value="GPCR_Rhodpsn"/>
</dbReference>
<dbReference type="Proteomes" id="UP000593565">
    <property type="component" value="Unassembled WGS sequence"/>
</dbReference>
<evidence type="ECO:0000256" key="3">
    <source>
        <dbReference type="ARBA" id="ARBA00022692"/>
    </source>
</evidence>
<dbReference type="GO" id="GO:0019957">
    <property type="term" value="F:C-C chemokine binding"/>
    <property type="evidence" value="ECO:0007669"/>
    <property type="project" value="TreeGrafter"/>
</dbReference>
<dbReference type="EMBL" id="JAAGNN010000006">
    <property type="protein sequence ID" value="KAF4087589.1"/>
    <property type="molecule type" value="Genomic_DNA"/>
</dbReference>
<keyword evidence="7 9" id="KW-0675">Receptor</keyword>
<dbReference type="GO" id="GO:0060326">
    <property type="term" value="P:cell chemotaxis"/>
    <property type="evidence" value="ECO:0007669"/>
    <property type="project" value="TreeGrafter"/>
</dbReference>
<protein>
    <recommendedName>
        <fullName evidence="11">G-protein coupled receptors family 1 profile domain-containing protein</fullName>
    </recommendedName>
</protein>
<dbReference type="Pfam" id="PF00001">
    <property type="entry name" value="7tm_1"/>
    <property type="match status" value="1"/>
</dbReference>
<evidence type="ECO:0000256" key="9">
    <source>
        <dbReference type="RuleBase" id="RU000688"/>
    </source>
</evidence>
<keyword evidence="13" id="KW-1185">Reference proteome</keyword>
<dbReference type="GO" id="GO:0006955">
    <property type="term" value="P:immune response"/>
    <property type="evidence" value="ECO:0007669"/>
    <property type="project" value="TreeGrafter"/>
</dbReference>
<dbReference type="GO" id="GO:0009897">
    <property type="term" value="C:external side of plasma membrane"/>
    <property type="evidence" value="ECO:0007669"/>
    <property type="project" value="TreeGrafter"/>
</dbReference>
<keyword evidence="6 10" id="KW-0472">Membrane</keyword>
<evidence type="ECO:0000313" key="13">
    <source>
        <dbReference type="Proteomes" id="UP000593565"/>
    </source>
</evidence>
<keyword evidence="2" id="KW-1003">Cell membrane</keyword>
<comment type="caution">
    <text evidence="12">The sequence shown here is derived from an EMBL/GenBank/DDBJ whole genome shotgun (WGS) entry which is preliminary data.</text>
</comment>
<dbReference type="PRINTS" id="PR00237">
    <property type="entry name" value="GPCRRHODOPSN"/>
</dbReference>
<evidence type="ECO:0000256" key="10">
    <source>
        <dbReference type="SAM" id="Phobius"/>
    </source>
</evidence>
<feature type="transmembrane region" description="Helical" evidence="10">
    <location>
        <begin position="212"/>
        <end position="232"/>
    </location>
</feature>
<dbReference type="PANTHER" id="PTHR10489:SF944">
    <property type="entry name" value="C-C CHEMOKINE RECEPTOR TYPE 8-LIKE"/>
    <property type="match status" value="1"/>
</dbReference>
<keyword evidence="3 9" id="KW-0812">Transmembrane</keyword>
<dbReference type="CDD" id="cd14984">
    <property type="entry name" value="7tmA_Chemokine_R"/>
    <property type="match status" value="1"/>
</dbReference>
<evidence type="ECO:0000256" key="1">
    <source>
        <dbReference type="ARBA" id="ARBA00004651"/>
    </source>
</evidence>
<dbReference type="GO" id="GO:0016493">
    <property type="term" value="F:C-C chemokine receptor activity"/>
    <property type="evidence" value="ECO:0007669"/>
    <property type="project" value="TreeGrafter"/>
</dbReference>
<comment type="similarity">
    <text evidence="9">Belongs to the G-protein coupled receptor 1 family.</text>
</comment>
<comment type="subcellular location">
    <subcellularLocation>
        <location evidence="1">Cell membrane</location>
        <topology evidence="1">Multi-pass membrane protein</topology>
    </subcellularLocation>
</comment>
<dbReference type="Gene3D" id="1.20.1070.10">
    <property type="entry name" value="Rhodopsin 7-helix transmembrane proteins"/>
    <property type="match status" value="1"/>
</dbReference>
<dbReference type="GO" id="GO:0007204">
    <property type="term" value="P:positive regulation of cytosolic calcium ion concentration"/>
    <property type="evidence" value="ECO:0007669"/>
    <property type="project" value="TreeGrafter"/>
</dbReference>
<evidence type="ECO:0000256" key="4">
    <source>
        <dbReference type="ARBA" id="ARBA00022989"/>
    </source>
</evidence>
<keyword evidence="4 10" id="KW-1133">Transmembrane helix</keyword>